<proteinExistence type="predicted"/>
<gene>
    <name evidence="1" type="ORF">EGY25_04425</name>
</gene>
<dbReference type="Proteomes" id="UP000298216">
    <property type="component" value="Unassembled WGS sequence"/>
</dbReference>
<dbReference type="RefSeq" id="WP_135193829.1">
    <property type="nucleotide sequence ID" value="NZ_SPVH01000002.1"/>
</dbReference>
<dbReference type="AlphaFoldDB" id="A0A4Y9RZF2"/>
<evidence type="ECO:0000313" key="1">
    <source>
        <dbReference type="EMBL" id="TFW14444.1"/>
    </source>
</evidence>
<keyword evidence="2" id="KW-1185">Reference proteome</keyword>
<sequence>MTPRHRYRGVGARKVKAPIVPSETHVKQWRKLVAKARAVADAPLSDAVGFVQAAEKAGSCVAPVGHRGESSPFMKLVRLGKRFLLLTGVQRQEEAEQIGEWAEAISQALDTLGQPAAHPYAGD</sequence>
<protein>
    <submittedName>
        <fullName evidence="1">Uncharacterized protein</fullName>
    </submittedName>
</protein>
<comment type="caution">
    <text evidence="1">The sequence shown here is derived from an EMBL/GenBank/DDBJ whole genome shotgun (WGS) entry which is preliminary data.</text>
</comment>
<accession>A0A4Y9RZF2</accession>
<reference evidence="1 2" key="1">
    <citation type="submission" date="2019-03" db="EMBL/GenBank/DDBJ databases">
        <title>Draft genome of Brevundimonas sp. a heavy metal resistant soil bacteria.</title>
        <authorList>
            <person name="Soto J."/>
        </authorList>
    </citation>
    <scope>NUCLEOTIDE SEQUENCE [LARGE SCALE GENOMIC DNA]</scope>
    <source>
        <strain evidence="1 2">B-10</strain>
    </source>
</reference>
<dbReference type="OrthoDB" id="9894543at2"/>
<evidence type="ECO:0000313" key="2">
    <source>
        <dbReference type="Proteomes" id="UP000298216"/>
    </source>
</evidence>
<organism evidence="1 2">
    <name type="scientific">Brevundimonas intermedia</name>
    <dbReference type="NCBI Taxonomy" id="74315"/>
    <lineage>
        <taxon>Bacteria</taxon>
        <taxon>Pseudomonadati</taxon>
        <taxon>Pseudomonadota</taxon>
        <taxon>Alphaproteobacteria</taxon>
        <taxon>Caulobacterales</taxon>
        <taxon>Caulobacteraceae</taxon>
        <taxon>Brevundimonas</taxon>
    </lineage>
</organism>
<dbReference type="EMBL" id="SPVH01000002">
    <property type="protein sequence ID" value="TFW14444.1"/>
    <property type="molecule type" value="Genomic_DNA"/>
</dbReference>
<name>A0A4Y9RZF2_9CAUL</name>